<evidence type="ECO:0008006" key="6">
    <source>
        <dbReference type="Google" id="ProtNLM"/>
    </source>
</evidence>
<dbReference type="AlphaFoldDB" id="A0A835RXN3"/>
<comment type="caution">
    <text evidence="4">The sequence shown here is derived from an EMBL/GenBank/DDBJ whole genome shotgun (WGS) entry which is preliminary data.</text>
</comment>
<feature type="repeat" description="PPR" evidence="3">
    <location>
        <begin position="326"/>
        <end position="360"/>
    </location>
</feature>
<feature type="repeat" description="PPR" evidence="3">
    <location>
        <begin position="428"/>
        <end position="462"/>
    </location>
</feature>
<dbReference type="EMBL" id="JADCNM010000001">
    <property type="protein sequence ID" value="KAG0500149.1"/>
    <property type="molecule type" value="Genomic_DNA"/>
</dbReference>
<dbReference type="NCBIfam" id="TIGR00756">
    <property type="entry name" value="PPR"/>
    <property type="match status" value="7"/>
</dbReference>
<evidence type="ECO:0000256" key="2">
    <source>
        <dbReference type="ARBA" id="ARBA00022737"/>
    </source>
</evidence>
<dbReference type="OrthoDB" id="185373at2759"/>
<gene>
    <name evidence="4" type="ORF">HPP92_000221</name>
</gene>
<evidence type="ECO:0000256" key="3">
    <source>
        <dbReference type="PROSITE-ProRule" id="PRU00708"/>
    </source>
</evidence>
<dbReference type="PANTHER" id="PTHR46128">
    <property type="entry name" value="MITOCHONDRIAL GROUP I INTRON SPLICING FACTOR CCM1"/>
    <property type="match status" value="1"/>
</dbReference>
<dbReference type="InterPro" id="IPR011990">
    <property type="entry name" value="TPR-like_helical_dom_sf"/>
</dbReference>
<evidence type="ECO:0000313" key="4">
    <source>
        <dbReference type="EMBL" id="KAG0500149.1"/>
    </source>
</evidence>
<evidence type="ECO:0000256" key="1">
    <source>
        <dbReference type="ARBA" id="ARBA00007626"/>
    </source>
</evidence>
<feature type="repeat" description="PPR" evidence="3">
    <location>
        <begin position="638"/>
        <end position="672"/>
    </location>
</feature>
<comment type="similarity">
    <text evidence="1">Belongs to the PPR family. P subfamily.</text>
</comment>
<proteinExistence type="inferred from homology"/>
<evidence type="ECO:0000313" key="5">
    <source>
        <dbReference type="Proteomes" id="UP000639772"/>
    </source>
</evidence>
<dbReference type="Gene3D" id="1.25.40.10">
    <property type="entry name" value="Tetratricopeptide repeat domain"/>
    <property type="match status" value="4"/>
</dbReference>
<name>A0A835RXN3_VANPL</name>
<dbReference type="PROSITE" id="PS51375">
    <property type="entry name" value="PPR"/>
    <property type="match status" value="7"/>
</dbReference>
<dbReference type="Pfam" id="PF13041">
    <property type="entry name" value="PPR_2"/>
    <property type="match status" value="2"/>
</dbReference>
<feature type="repeat" description="PPR" evidence="3">
    <location>
        <begin position="603"/>
        <end position="637"/>
    </location>
</feature>
<accession>A0A835RXN3</accession>
<feature type="repeat" description="PPR" evidence="3">
    <location>
        <begin position="498"/>
        <end position="532"/>
    </location>
</feature>
<protein>
    <recommendedName>
        <fullName evidence="6">Pentatricopeptide repeat-containing protein</fullName>
    </recommendedName>
</protein>
<dbReference type="Proteomes" id="UP000639772">
    <property type="component" value="Chromosome 1"/>
</dbReference>
<dbReference type="Pfam" id="PF12854">
    <property type="entry name" value="PPR_1"/>
    <property type="match status" value="4"/>
</dbReference>
<reference evidence="4 5" key="1">
    <citation type="journal article" date="2020" name="Nat. Food">
        <title>A phased Vanilla planifolia genome enables genetic improvement of flavour and production.</title>
        <authorList>
            <person name="Hasing T."/>
            <person name="Tang H."/>
            <person name="Brym M."/>
            <person name="Khazi F."/>
            <person name="Huang T."/>
            <person name="Chambers A.H."/>
        </authorList>
    </citation>
    <scope>NUCLEOTIDE SEQUENCE [LARGE SCALE GENOMIC DNA]</scope>
    <source>
        <tissue evidence="4">Leaf</tissue>
    </source>
</reference>
<feature type="repeat" description="PPR" evidence="3">
    <location>
        <begin position="393"/>
        <end position="427"/>
    </location>
</feature>
<dbReference type="PANTHER" id="PTHR46128:SF211">
    <property type="entry name" value="PENTACOTRIPEPTIDE-REPEAT REGION OF PRORP DOMAIN-CONTAINING PROTEIN"/>
    <property type="match status" value="1"/>
</dbReference>
<sequence>MLLSSGCRLVLNNLSAILPFFLCASILSRHLGFACHSLVDSDTSSSEEFELELDFSPPQRRKLSSPIINRVGYPACELKAGNSYERKYSYDRIWCSKETLMRRIVVALLKQGWDLSFHASFGIDLDSCSFHRMLNDLFDESSDAALVYYLFRMWRRCDDKAENKLLIECTMIHIAVAGNMNYIAVDLLRGIVRSNPTVEVGLNLIFHELWQTRRDRGGLEAVYSMLVLSFAKEGMLHTASKLMIIMEKFGFYPSHGVYIAIGILLKEELSRKFGLDKELFVEMQSWGAQLIGLSLSLLIKEFCDFGCLESACKLLYDIPKFGGEVDHVAYTILIDAFCKRSLMKEATSFLFKMAQKGLSPDCTLIASVVDGYCKNGRLEDALNLLKYLSFVPDSFMYNSFISKFCQEGEVEHANALLSMMSELGVAPDSVNFTTVIDGYCRACQIIQALKVFGQMLKRGIEPNTVTYTVLIWGYCNCEDIQGAELVFNALKGEGFLPDVVMCNILINAYSKRGAMNMVDELVDMMKKFGLSPDSRTYNLIMHCLLKRGIPVEAIFSELVRRGFVPEKIYSPDSTNKIYGFSGGLLEKAHLIWCSLGMQGLAPDVVTCSALLNWFCKAHHMKDADLLFQEMLDAGLEPDLIMYNMLIHGFCRVGDISKARDLLIMMKNSGIFPNSSTKYALVISLEKGREGDAQESAAKILQDIFS</sequence>
<organism evidence="4 5">
    <name type="scientific">Vanilla planifolia</name>
    <name type="common">Vanilla</name>
    <dbReference type="NCBI Taxonomy" id="51239"/>
    <lineage>
        <taxon>Eukaryota</taxon>
        <taxon>Viridiplantae</taxon>
        <taxon>Streptophyta</taxon>
        <taxon>Embryophyta</taxon>
        <taxon>Tracheophyta</taxon>
        <taxon>Spermatophyta</taxon>
        <taxon>Magnoliopsida</taxon>
        <taxon>Liliopsida</taxon>
        <taxon>Asparagales</taxon>
        <taxon>Orchidaceae</taxon>
        <taxon>Vanilloideae</taxon>
        <taxon>Vanilleae</taxon>
        <taxon>Vanilla</taxon>
    </lineage>
</organism>
<dbReference type="InterPro" id="IPR050872">
    <property type="entry name" value="PPR_P_subfamily"/>
</dbReference>
<keyword evidence="2" id="KW-0677">Repeat</keyword>
<dbReference type="Pfam" id="PF01535">
    <property type="entry name" value="PPR"/>
    <property type="match status" value="1"/>
</dbReference>
<feature type="repeat" description="PPR" evidence="3">
    <location>
        <begin position="463"/>
        <end position="497"/>
    </location>
</feature>
<dbReference type="InterPro" id="IPR002885">
    <property type="entry name" value="PPR_rpt"/>
</dbReference>